<dbReference type="PROSITE" id="PS51186">
    <property type="entry name" value="GNAT"/>
    <property type="match status" value="1"/>
</dbReference>
<name>A0A3E0DPZ8_9GAMM</name>
<dbReference type="OrthoDB" id="8304386at2"/>
<comment type="caution">
    <text evidence="2">The sequence shown here is derived from an EMBL/GenBank/DDBJ whole genome shotgun (WGS) entry which is preliminary data.</text>
</comment>
<keyword evidence="2" id="KW-0808">Transferase</keyword>
<dbReference type="InterPro" id="IPR000182">
    <property type="entry name" value="GNAT_dom"/>
</dbReference>
<dbReference type="RefSeq" id="WP_115896830.1">
    <property type="nucleotide sequence ID" value="NZ_QUNG01000003.1"/>
</dbReference>
<organism evidence="2 3">
    <name type="scientific">Marinomonas pollencensis</name>
    <dbReference type="NCBI Taxonomy" id="491954"/>
    <lineage>
        <taxon>Bacteria</taxon>
        <taxon>Pseudomonadati</taxon>
        <taxon>Pseudomonadota</taxon>
        <taxon>Gammaproteobacteria</taxon>
        <taxon>Oceanospirillales</taxon>
        <taxon>Oceanospirillaceae</taxon>
        <taxon>Marinomonas</taxon>
    </lineage>
</organism>
<evidence type="ECO:0000313" key="3">
    <source>
        <dbReference type="Proteomes" id="UP000256542"/>
    </source>
</evidence>
<gene>
    <name evidence="2" type="ORF">DFP81_103148</name>
</gene>
<dbReference type="EMBL" id="QUNG01000003">
    <property type="protein sequence ID" value="REG84949.1"/>
    <property type="molecule type" value="Genomic_DNA"/>
</dbReference>
<dbReference type="Pfam" id="PF00583">
    <property type="entry name" value="Acetyltransf_1"/>
    <property type="match status" value="1"/>
</dbReference>
<protein>
    <submittedName>
        <fullName evidence="2">Acetyltransferase (GNAT) family protein</fullName>
    </submittedName>
</protein>
<dbReference type="CDD" id="cd04301">
    <property type="entry name" value="NAT_SF"/>
    <property type="match status" value="1"/>
</dbReference>
<dbReference type="Proteomes" id="UP000256542">
    <property type="component" value="Unassembled WGS sequence"/>
</dbReference>
<dbReference type="InterPro" id="IPR016181">
    <property type="entry name" value="Acyl_CoA_acyltransferase"/>
</dbReference>
<sequence length="157" mass="17601">MVTITKMESQHLDRVKKLSVAEAQEPFVGLICDILDRLNQQTQPYLVLADGKIVGFFLIDRDYKSSYHDASVQSLGLRKFFIDQAHQGQGYAKQALLQLADLLRAEYPDYKDIYLTVNCKNSGAKSLYLKVGFKDSGALYLGGPSGPQHVLKQELMT</sequence>
<feature type="domain" description="N-acetyltransferase" evidence="1">
    <location>
        <begin position="2"/>
        <end position="157"/>
    </location>
</feature>
<dbReference type="Gene3D" id="3.40.630.30">
    <property type="match status" value="1"/>
</dbReference>
<dbReference type="SUPFAM" id="SSF55729">
    <property type="entry name" value="Acyl-CoA N-acyltransferases (Nat)"/>
    <property type="match status" value="1"/>
</dbReference>
<evidence type="ECO:0000259" key="1">
    <source>
        <dbReference type="PROSITE" id="PS51186"/>
    </source>
</evidence>
<dbReference type="GO" id="GO:0016747">
    <property type="term" value="F:acyltransferase activity, transferring groups other than amino-acyl groups"/>
    <property type="evidence" value="ECO:0007669"/>
    <property type="project" value="InterPro"/>
</dbReference>
<dbReference type="AlphaFoldDB" id="A0A3E0DPZ8"/>
<reference evidence="2 3" key="1">
    <citation type="submission" date="2018-08" db="EMBL/GenBank/DDBJ databases">
        <title>Genomic Encyclopedia of Type Strains, Phase III (KMG-III): the genomes of soil and plant-associated and newly described type strains.</title>
        <authorList>
            <person name="Whitman W."/>
        </authorList>
    </citation>
    <scope>NUCLEOTIDE SEQUENCE [LARGE SCALE GENOMIC DNA]</scope>
    <source>
        <strain evidence="2 3">CECT 7375</strain>
    </source>
</reference>
<accession>A0A3E0DPZ8</accession>
<keyword evidence="3" id="KW-1185">Reference proteome</keyword>
<evidence type="ECO:0000313" key="2">
    <source>
        <dbReference type="EMBL" id="REG84949.1"/>
    </source>
</evidence>
<proteinExistence type="predicted"/>